<dbReference type="SUPFAM" id="SSF53649">
    <property type="entry name" value="Alkaline phosphatase-like"/>
    <property type="match status" value="1"/>
</dbReference>
<reference evidence="1" key="1">
    <citation type="journal article" date="2023" name="G3 (Bethesda)">
        <title>Whole genome assembly and annotation of the endangered Caribbean coral Acropora cervicornis.</title>
        <authorList>
            <person name="Selwyn J.D."/>
            <person name="Vollmer S.V."/>
        </authorList>
    </citation>
    <scope>NUCLEOTIDE SEQUENCE</scope>
    <source>
        <strain evidence="1">K2</strain>
    </source>
</reference>
<organism evidence="1 2">
    <name type="scientific">Acropora cervicornis</name>
    <name type="common">Staghorn coral</name>
    <dbReference type="NCBI Taxonomy" id="6130"/>
    <lineage>
        <taxon>Eukaryota</taxon>
        <taxon>Metazoa</taxon>
        <taxon>Cnidaria</taxon>
        <taxon>Anthozoa</taxon>
        <taxon>Hexacorallia</taxon>
        <taxon>Scleractinia</taxon>
        <taxon>Astrocoeniina</taxon>
        <taxon>Acroporidae</taxon>
        <taxon>Acropora</taxon>
    </lineage>
</organism>
<keyword evidence="2" id="KW-1185">Reference proteome</keyword>
<dbReference type="Gene3D" id="3.40.720.10">
    <property type="entry name" value="Alkaline Phosphatase, subunit A"/>
    <property type="match status" value="1"/>
</dbReference>
<sequence>MICFGCLDFLNETSNRTLENRSWAHPCSVRSHLERHRPRTSPTCSGGFKEAVKPNSFFTGLYPESHGIVSNRFWDPVYQEEFIYEYDCANFDPKFYNDSEPIWPTLQRSKVNKTRSGVYFWPGFGSKDEEFLKRVDRIIGWLKSDDPPLHFISTILNGKDIQMERFRQLTRFPLRRLMKMLLDQLEKEKFIYEVNLIFVSDHSMKEQKPEDYHWKHNRRIRPIFVQPDVGWTVTKSNATATPGKWIYGSHGWPPKDAKTYSIFFAQGPVFKVSYKIEPFSILDLYPMMCDLLRIEPRPHNSTMETEKCTNKKRLRQQKPNLAAIGKLLTDRTVLKNHKLVLFTSTDLIEDLLDQRLLEQSEPNLSAGLEWMKSGWTVQSVLRIVD</sequence>
<evidence type="ECO:0000313" key="2">
    <source>
        <dbReference type="Proteomes" id="UP001249851"/>
    </source>
</evidence>
<dbReference type="CDD" id="cd16018">
    <property type="entry name" value="Enpp"/>
    <property type="match status" value="1"/>
</dbReference>
<dbReference type="GO" id="GO:0016787">
    <property type="term" value="F:hydrolase activity"/>
    <property type="evidence" value="ECO:0007669"/>
    <property type="project" value="UniProtKB-ARBA"/>
</dbReference>
<dbReference type="InterPro" id="IPR002591">
    <property type="entry name" value="Phosphodiest/P_Trfase"/>
</dbReference>
<protein>
    <submittedName>
        <fullName evidence="1">Bis(5'-adenosyl)-triphosphatase ENPP4</fullName>
    </submittedName>
</protein>
<dbReference type="Proteomes" id="UP001249851">
    <property type="component" value="Unassembled WGS sequence"/>
</dbReference>
<evidence type="ECO:0000313" key="1">
    <source>
        <dbReference type="EMBL" id="KAK2565010.1"/>
    </source>
</evidence>
<dbReference type="Pfam" id="PF01663">
    <property type="entry name" value="Phosphodiest"/>
    <property type="match status" value="1"/>
</dbReference>
<comment type="caution">
    <text evidence="1">The sequence shown here is derived from an EMBL/GenBank/DDBJ whole genome shotgun (WGS) entry which is preliminary data.</text>
</comment>
<name>A0AAD9V8U3_ACRCE</name>
<dbReference type="EMBL" id="JARQWQ010000021">
    <property type="protein sequence ID" value="KAK2565010.1"/>
    <property type="molecule type" value="Genomic_DNA"/>
</dbReference>
<accession>A0AAD9V8U3</accession>
<dbReference type="PANTHER" id="PTHR10151">
    <property type="entry name" value="ECTONUCLEOTIDE PYROPHOSPHATASE/PHOSPHODIESTERASE"/>
    <property type="match status" value="1"/>
</dbReference>
<dbReference type="PANTHER" id="PTHR10151:SF120">
    <property type="entry name" value="BIS(5'-ADENOSYL)-TRIPHOSPHATASE"/>
    <property type="match status" value="1"/>
</dbReference>
<gene>
    <name evidence="1" type="ORF">P5673_011724</name>
</gene>
<dbReference type="AlphaFoldDB" id="A0AAD9V8U3"/>
<proteinExistence type="predicted"/>
<dbReference type="InterPro" id="IPR017850">
    <property type="entry name" value="Alkaline_phosphatase_core_sf"/>
</dbReference>
<reference evidence="1" key="2">
    <citation type="journal article" date="2023" name="Science">
        <title>Genomic signatures of disease resistance in endangered staghorn corals.</title>
        <authorList>
            <person name="Vollmer S.V."/>
            <person name="Selwyn J.D."/>
            <person name="Despard B.A."/>
            <person name="Roesel C.L."/>
        </authorList>
    </citation>
    <scope>NUCLEOTIDE SEQUENCE</scope>
    <source>
        <strain evidence="1">K2</strain>
    </source>
</reference>